<accession>A0A7X5U957</accession>
<gene>
    <name evidence="2" type="ORF">HBF25_06795</name>
</gene>
<comment type="caution">
    <text evidence="2">The sequence shown here is derived from an EMBL/GenBank/DDBJ whole genome shotgun (WGS) entry which is preliminary data.</text>
</comment>
<dbReference type="EMBL" id="JAARLZ010000003">
    <property type="protein sequence ID" value="NII06092.1"/>
    <property type="molecule type" value="Genomic_DNA"/>
</dbReference>
<feature type="transmembrane region" description="Helical" evidence="1">
    <location>
        <begin position="6"/>
        <end position="23"/>
    </location>
</feature>
<proteinExistence type="predicted"/>
<dbReference type="AlphaFoldDB" id="A0A7X5U957"/>
<organism evidence="2 3">
    <name type="scientific">Luteibacter anthropi</name>
    <dbReference type="NCBI Taxonomy" id="564369"/>
    <lineage>
        <taxon>Bacteria</taxon>
        <taxon>Pseudomonadati</taxon>
        <taxon>Pseudomonadota</taxon>
        <taxon>Gammaproteobacteria</taxon>
        <taxon>Lysobacterales</taxon>
        <taxon>Rhodanobacteraceae</taxon>
        <taxon>Luteibacter</taxon>
    </lineage>
</organism>
<evidence type="ECO:0000256" key="1">
    <source>
        <dbReference type="SAM" id="Phobius"/>
    </source>
</evidence>
<evidence type="ECO:0000313" key="3">
    <source>
        <dbReference type="Proteomes" id="UP000490980"/>
    </source>
</evidence>
<keyword evidence="3" id="KW-1185">Reference proteome</keyword>
<dbReference type="Proteomes" id="UP000490980">
    <property type="component" value="Unassembled WGS sequence"/>
</dbReference>
<reference evidence="2 3" key="1">
    <citation type="submission" date="2020-03" db="EMBL/GenBank/DDBJ databases">
        <authorList>
            <person name="Lai Q."/>
        </authorList>
    </citation>
    <scope>NUCLEOTIDE SEQUENCE [LARGE SCALE GENOMIC DNA]</scope>
    <source>
        <strain evidence="2 3">CCUG 25036</strain>
    </source>
</reference>
<keyword evidence="1" id="KW-1133">Transmembrane helix</keyword>
<dbReference type="RefSeq" id="WP_166947184.1">
    <property type="nucleotide sequence ID" value="NZ_JAARLZ010000003.1"/>
</dbReference>
<name>A0A7X5U957_9GAMM</name>
<keyword evidence="1" id="KW-0472">Membrane</keyword>
<feature type="transmembrane region" description="Helical" evidence="1">
    <location>
        <begin position="73"/>
        <end position="94"/>
    </location>
</feature>
<keyword evidence="1" id="KW-0812">Transmembrane</keyword>
<protein>
    <submittedName>
        <fullName evidence="2">Uncharacterized protein</fullName>
    </submittedName>
</protein>
<sequence>MGIEIVQITMALGLMIINVLVFIDRREGMTIARRGARGFAVAAFGSAIVALLAMDQLMIQVWIHPKDETTFVLFRLAMTGMGLATSGAVAFWVLSRWKV</sequence>
<evidence type="ECO:0000313" key="2">
    <source>
        <dbReference type="EMBL" id="NII06092.1"/>
    </source>
</evidence>
<feature type="transmembrane region" description="Helical" evidence="1">
    <location>
        <begin position="35"/>
        <end position="53"/>
    </location>
</feature>